<dbReference type="EMBL" id="VSSQ01015407">
    <property type="protein sequence ID" value="MPM55730.1"/>
    <property type="molecule type" value="Genomic_DNA"/>
</dbReference>
<proteinExistence type="predicted"/>
<protein>
    <submittedName>
        <fullName evidence="1">Uncharacterized protein</fullName>
    </submittedName>
</protein>
<accession>A0A645ARK3</accession>
<comment type="caution">
    <text evidence="1">The sequence shown here is derived from an EMBL/GenBank/DDBJ whole genome shotgun (WGS) entry which is preliminary data.</text>
</comment>
<organism evidence="1">
    <name type="scientific">bioreactor metagenome</name>
    <dbReference type="NCBI Taxonomy" id="1076179"/>
    <lineage>
        <taxon>unclassified sequences</taxon>
        <taxon>metagenomes</taxon>
        <taxon>ecological metagenomes</taxon>
    </lineage>
</organism>
<gene>
    <name evidence="1" type="ORF">SDC9_102527</name>
</gene>
<name>A0A645ARK3_9ZZZZ</name>
<reference evidence="1" key="1">
    <citation type="submission" date="2019-08" db="EMBL/GenBank/DDBJ databases">
        <authorList>
            <person name="Kucharzyk K."/>
            <person name="Murdoch R.W."/>
            <person name="Higgins S."/>
            <person name="Loffler F."/>
        </authorList>
    </citation>
    <scope>NUCLEOTIDE SEQUENCE</scope>
</reference>
<evidence type="ECO:0000313" key="1">
    <source>
        <dbReference type="EMBL" id="MPM55730.1"/>
    </source>
</evidence>
<sequence>MLPCSALEDVEIDKRQEDVLGIGSDGAEHVIVWCGFQKSIQEERIPIIQRTDLFALRLPLSEAAVWLLLWSLAKTVFDGECEQPASLLGVKNSVFLVNDPSKVHGFVDFGVSGPLCKAESGVFLVIFLLV</sequence>
<dbReference type="AlphaFoldDB" id="A0A645ARK3"/>